<dbReference type="AlphaFoldDB" id="A0A558C1C6"/>
<keyword evidence="6" id="KW-0326">Glycosidase</keyword>
<evidence type="ECO:0000256" key="1">
    <source>
        <dbReference type="ARBA" id="ARBA00004071"/>
    </source>
</evidence>
<dbReference type="InterPro" id="IPR031919">
    <property type="entry name" value="Fucosidase_C"/>
</dbReference>
<evidence type="ECO:0000259" key="7">
    <source>
        <dbReference type="Pfam" id="PF01120"/>
    </source>
</evidence>
<gene>
    <name evidence="9" type="ORF">FNT36_00010</name>
</gene>
<dbReference type="OrthoDB" id="5526311at2"/>
<dbReference type="EMBL" id="VMRJ01000001">
    <property type="protein sequence ID" value="TVT42524.1"/>
    <property type="molecule type" value="Genomic_DNA"/>
</dbReference>
<dbReference type="GO" id="GO:0006004">
    <property type="term" value="P:fucose metabolic process"/>
    <property type="evidence" value="ECO:0007669"/>
    <property type="project" value="InterPro"/>
</dbReference>
<name>A0A558C1C6_9BACT</name>
<dbReference type="PIRSF" id="PIRSF001092">
    <property type="entry name" value="Alpha-L-fucosidase"/>
    <property type="match status" value="1"/>
</dbReference>
<dbReference type="GO" id="GO:0016139">
    <property type="term" value="P:glycoside catabolic process"/>
    <property type="evidence" value="ECO:0007669"/>
    <property type="project" value="TreeGrafter"/>
</dbReference>
<protein>
    <recommendedName>
        <fullName evidence="3">alpha-L-fucosidase</fullName>
        <ecNumber evidence="3">3.2.1.51</ecNumber>
    </recommendedName>
</protein>
<evidence type="ECO:0000256" key="2">
    <source>
        <dbReference type="ARBA" id="ARBA00007951"/>
    </source>
</evidence>
<accession>A0A558C1C6</accession>
<dbReference type="EC" id="3.2.1.51" evidence="3"/>
<evidence type="ECO:0000256" key="6">
    <source>
        <dbReference type="ARBA" id="ARBA00023295"/>
    </source>
</evidence>
<keyword evidence="5" id="KW-0378">Hydrolase</keyword>
<evidence type="ECO:0000313" key="9">
    <source>
        <dbReference type="EMBL" id="TVT42524.1"/>
    </source>
</evidence>
<comment type="caution">
    <text evidence="9">The sequence shown here is derived from an EMBL/GenBank/DDBJ whole genome shotgun (WGS) entry which is preliminary data.</text>
</comment>
<dbReference type="InterPro" id="IPR057739">
    <property type="entry name" value="Glyco_hydro_29_N"/>
</dbReference>
<evidence type="ECO:0000313" key="10">
    <source>
        <dbReference type="Proteomes" id="UP000317624"/>
    </source>
</evidence>
<sequence length="497" mass="55869">MYFCQRSTSFSRSSILSSRVSFLSSIGWWLIGALVAVLPARAQTPYAPTWTSLDRRPIPAWFTDAKFGIFIHWGVYSVPAYRPVSPRPYETYAEWYGADVYGNAALRQSFHDKNYGPTFTYRDFGPLFRVELFDPARWADLFARAGARYVVLTAKHHDGYCLWPTTAPYKQQWHSGVVGPKRDLAGELAQAVRARGLKMGFYYSLLEWESTSTANRPSGYYLPKADIEKYRIPDAQYVEKNSLWQLKELVTTYRPALLFADGEWDRSAAYWRSPEFLAWLYNEAPNKDEVIVNDRWGQGTRGQHGGYYTSEYASDNEKVGVQHPWEESRGMGQSYGFNRAENIENYSTSAQLVHQLIDIVSRGGNLLLNIGPAADGTIPVLMQERLVDIGRWLAINGEAIYGTRAWAPGAAKGAPQSLYYTAKGQDVYVLTTSWPTAPFVVAGVPAASHPTVTLLGSAVPVTYTTQRGQLLVQPPVLTLAQAPCQFAYVFKVHRADR</sequence>
<dbReference type="InterPro" id="IPR016286">
    <property type="entry name" value="FUC_metazoa-typ"/>
</dbReference>
<dbReference type="Proteomes" id="UP000317624">
    <property type="component" value="Unassembled WGS sequence"/>
</dbReference>
<organism evidence="9 10">
    <name type="scientific">Hymenobacter setariae</name>
    <dbReference type="NCBI Taxonomy" id="2594794"/>
    <lineage>
        <taxon>Bacteria</taxon>
        <taxon>Pseudomonadati</taxon>
        <taxon>Bacteroidota</taxon>
        <taxon>Cytophagia</taxon>
        <taxon>Cytophagales</taxon>
        <taxon>Hymenobacteraceae</taxon>
        <taxon>Hymenobacter</taxon>
    </lineage>
</organism>
<feature type="domain" description="Alpha-L-fucosidase C-terminal" evidence="8">
    <location>
        <begin position="416"/>
        <end position="492"/>
    </location>
</feature>
<evidence type="ECO:0000259" key="8">
    <source>
        <dbReference type="Pfam" id="PF16757"/>
    </source>
</evidence>
<dbReference type="PANTHER" id="PTHR10030">
    <property type="entry name" value="ALPHA-L-FUCOSIDASE"/>
    <property type="match status" value="1"/>
</dbReference>
<dbReference type="PANTHER" id="PTHR10030:SF37">
    <property type="entry name" value="ALPHA-L-FUCOSIDASE-RELATED"/>
    <property type="match status" value="1"/>
</dbReference>
<dbReference type="SUPFAM" id="SSF51445">
    <property type="entry name" value="(Trans)glycosidases"/>
    <property type="match status" value="1"/>
</dbReference>
<dbReference type="Pfam" id="PF01120">
    <property type="entry name" value="Alpha_L_fucos"/>
    <property type="match status" value="1"/>
</dbReference>
<evidence type="ECO:0000256" key="5">
    <source>
        <dbReference type="ARBA" id="ARBA00022801"/>
    </source>
</evidence>
<dbReference type="InterPro" id="IPR000933">
    <property type="entry name" value="Glyco_hydro_29"/>
</dbReference>
<dbReference type="GO" id="GO:0004560">
    <property type="term" value="F:alpha-L-fucosidase activity"/>
    <property type="evidence" value="ECO:0007669"/>
    <property type="project" value="InterPro"/>
</dbReference>
<dbReference type="GO" id="GO:0005764">
    <property type="term" value="C:lysosome"/>
    <property type="evidence" value="ECO:0007669"/>
    <property type="project" value="TreeGrafter"/>
</dbReference>
<dbReference type="InterPro" id="IPR017853">
    <property type="entry name" value="GH"/>
</dbReference>
<reference evidence="9 10" key="1">
    <citation type="submission" date="2019-07" db="EMBL/GenBank/DDBJ databases">
        <title>Hymenobacter sp. straun FUR1 Genome sequencing and assembly.</title>
        <authorList>
            <person name="Chhetri G."/>
        </authorList>
    </citation>
    <scope>NUCLEOTIDE SEQUENCE [LARGE SCALE GENOMIC DNA]</scope>
    <source>
        <strain evidence="9 10">Fur1</strain>
    </source>
</reference>
<evidence type="ECO:0000256" key="4">
    <source>
        <dbReference type="ARBA" id="ARBA00022729"/>
    </source>
</evidence>
<keyword evidence="4" id="KW-0732">Signal</keyword>
<dbReference type="Gene3D" id="2.60.40.1180">
    <property type="entry name" value="Golgi alpha-mannosidase II"/>
    <property type="match status" value="1"/>
</dbReference>
<dbReference type="SMART" id="SM00812">
    <property type="entry name" value="Alpha_L_fucos"/>
    <property type="match status" value="1"/>
</dbReference>
<dbReference type="Gene3D" id="3.20.20.80">
    <property type="entry name" value="Glycosidases"/>
    <property type="match status" value="1"/>
</dbReference>
<dbReference type="Pfam" id="PF16757">
    <property type="entry name" value="Fucosidase_C"/>
    <property type="match status" value="1"/>
</dbReference>
<feature type="domain" description="Glycoside hydrolase family 29 N-terminal" evidence="7">
    <location>
        <begin position="38"/>
        <end position="398"/>
    </location>
</feature>
<proteinExistence type="inferred from homology"/>
<comment type="similarity">
    <text evidence="2">Belongs to the glycosyl hydrolase 29 family.</text>
</comment>
<comment type="function">
    <text evidence="1">Alpha-L-fucosidase is responsible for hydrolyzing the alpha-1,6-linked fucose joined to the reducing-end N-acetylglucosamine of the carbohydrate moieties of glycoproteins.</text>
</comment>
<evidence type="ECO:0000256" key="3">
    <source>
        <dbReference type="ARBA" id="ARBA00012662"/>
    </source>
</evidence>
<dbReference type="InterPro" id="IPR013780">
    <property type="entry name" value="Glyco_hydro_b"/>
</dbReference>
<keyword evidence="10" id="KW-1185">Reference proteome</keyword>
<dbReference type="PRINTS" id="PR00741">
    <property type="entry name" value="GLHYDRLASE29"/>
</dbReference>